<evidence type="ECO:0000256" key="3">
    <source>
        <dbReference type="ARBA" id="ARBA00022475"/>
    </source>
</evidence>
<keyword evidence="3" id="KW-1003">Cell membrane</keyword>
<evidence type="ECO:0000256" key="2">
    <source>
        <dbReference type="ARBA" id="ARBA00021549"/>
    </source>
</evidence>
<dbReference type="EMBL" id="BSOB01000046">
    <property type="protein sequence ID" value="GLQ94715.1"/>
    <property type="molecule type" value="Genomic_DNA"/>
</dbReference>
<feature type="transmembrane region" description="Helical" evidence="11">
    <location>
        <begin position="20"/>
        <end position="40"/>
    </location>
</feature>
<comment type="subcellular location">
    <subcellularLocation>
        <location evidence="1">Cell inner membrane</location>
        <topology evidence="1">Single-pass membrane protein</topology>
    </subcellularLocation>
</comment>
<evidence type="ECO:0000256" key="5">
    <source>
        <dbReference type="ARBA" id="ARBA00022519"/>
    </source>
</evidence>
<sequence>MKSWHANGLTEHKNRGFGLAEQLIALAVLAVVTAMAVPSFNRMLIGHELRAAQSDYMAALHHARNLAVNEQVRTILCPSHDALTCNGDNKWQDGWLIGRDPDGKQEVDGKPLYTGGKYSNSIRILGSSKQYFWFKPDGSSAGTFQSLVFCTRETSPRVLVVRVAREGRIRAAAPEPEDVAKCASDN</sequence>
<evidence type="ECO:0000313" key="13">
    <source>
        <dbReference type="EMBL" id="GLQ94715.1"/>
    </source>
</evidence>
<evidence type="ECO:0000256" key="6">
    <source>
        <dbReference type="ARBA" id="ARBA00022692"/>
    </source>
</evidence>
<gene>
    <name evidence="13" type="ORF">GCM10007901_36670</name>
</gene>
<dbReference type="InterPro" id="IPR045584">
    <property type="entry name" value="Pilin-like"/>
</dbReference>
<keyword evidence="6 11" id="KW-0812">Transmembrane</keyword>
<dbReference type="InterPro" id="IPR012902">
    <property type="entry name" value="N_methyl_site"/>
</dbReference>
<dbReference type="Pfam" id="PF07963">
    <property type="entry name" value="N_methyl"/>
    <property type="match status" value="1"/>
</dbReference>
<keyword evidence="4" id="KW-0488">Methylation</keyword>
<evidence type="ECO:0000313" key="14">
    <source>
        <dbReference type="Proteomes" id="UP001156670"/>
    </source>
</evidence>
<keyword evidence="8 11" id="KW-0472">Membrane</keyword>
<organism evidence="13 14">
    <name type="scientific">Dyella acidisoli</name>
    <dbReference type="NCBI Taxonomy" id="1867834"/>
    <lineage>
        <taxon>Bacteria</taxon>
        <taxon>Pseudomonadati</taxon>
        <taxon>Pseudomonadota</taxon>
        <taxon>Gammaproteobacteria</taxon>
        <taxon>Lysobacterales</taxon>
        <taxon>Rhodanobacteraceae</taxon>
        <taxon>Dyella</taxon>
    </lineage>
</organism>
<protein>
    <recommendedName>
        <fullName evidence="2">Type II secretion system protein H</fullName>
    </recommendedName>
    <alternativeName>
        <fullName evidence="10">General secretion pathway protein H</fullName>
    </alternativeName>
</protein>
<keyword evidence="7 11" id="KW-1133">Transmembrane helix</keyword>
<proteinExistence type="inferred from homology"/>
<evidence type="ECO:0000256" key="8">
    <source>
        <dbReference type="ARBA" id="ARBA00023136"/>
    </source>
</evidence>
<reference evidence="14" key="1">
    <citation type="journal article" date="2019" name="Int. J. Syst. Evol. Microbiol.">
        <title>The Global Catalogue of Microorganisms (GCM) 10K type strain sequencing project: providing services to taxonomists for standard genome sequencing and annotation.</title>
        <authorList>
            <consortium name="The Broad Institute Genomics Platform"/>
            <consortium name="The Broad Institute Genome Sequencing Center for Infectious Disease"/>
            <person name="Wu L."/>
            <person name="Ma J."/>
        </authorList>
    </citation>
    <scope>NUCLEOTIDE SEQUENCE [LARGE SCALE GENOMIC DNA]</scope>
    <source>
        <strain evidence="14">NBRC 111980</strain>
    </source>
</reference>
<dbReference type="Gene3D" id="3.55.40.10">
    <property type="entry name" value="minor pseudopilin epsh domain"/>
    <property type="match status" value="1"/>
</dbReference>
<dbReference type="SUPFAM" id="SSF54523">
    <property type="entry name" value="Pili subunits"/>
    <property type="match status" value="1"/>
</dbReference>
<evidence type="ECO:0000256" key="11">
    <source>
        <dbReference type="SAM" id="Phobius"/>
    </source>
</evidence>
<evidence type="ECO:0000256" key="9">
    <source>
        <dbReference type="ARBA" id="ARBA00025772"/>
    </source>
</evidence>
<evidence type="ECO:0000256" key="7">
    <source>
        <dbReference type="ARBA" id="ARBA00022989"/>
    </source>
</evidence>
<comment type="similarity">
    <text evidence="9">Belongs to the GSP H family.</text>
</comment>
<comment type="caution">
    <text evidence="13">The sequence shown here is derived from an EMBL/GenBank/DDBJ whole genome shotgun (WGS) entry which is preliminary data.</text>
</comment>
<dbReference type="RefSeq" id="WP_284322393.1">
    <property type="nucleotide sequence ID" value="NZ_BSOB01000046.1"/>
</dbReference>
<evidence type="ECO:0000256" key="1">
    <source>
        <dbReference type="ARBA" id="ARBA00004377"/>
    </source>
</evidence>
<dbReference type="InterPro" id="IPR022346">
    <property type="entry name" value="T2SS_GspH"/>
</dbReference>
<dbReference type="Pfam" id="PF12019">
    <property type="entry name" value="GspH"/>
    <property type="match status" value="1"/>
</dbReference>
<evidence type="ECO:0000259" key="12">
    <source>
        <dbReference type="Pfam" id="PF12019"/>
    </source>
</evidence>
<name>A0ABQ5XSB0_9GAMM</name>
<accession>A0ABQ5XSB0</accession>
<feature type="domain" description="General secretion pathway GspH" evidence="12">
    <location>
        <begin position="56"/>
        <end position="166"/>
    </location>
</feature>
<dbReference type="NCBIfam" id="TIGR02532">
    <property type="entry name" value="IV_pilin_GFxxxE"/>
    <property type="match status" value="1"/>
</dbReference>
<evidence type="ECO:0000256" key="4">
    <source>
        <dbReference type="ARBA" id="ARBA00022481"/>
    </source>
</evidence>
<keyword evidence="5" id="KW-0997">Cell inner membrane</keyword>
<keyword evidence="14" id="KW-1185">Reference proteome</keyword>
<dbReference type="Proteomes" id="UP001156670">
    <property type="component" value="Unassembled WGS sequence"/>
</dbReference>
<evidence type="ECO:0000256" key="10">
    <source>
        <dbReference type="ARBA" id="ARBA00030775"/>
    </source>
</evidence>